<dbReference type="Proteomes" id="UP000244934">
    <property type="component" value="Unassembled WGS sequence"/>
</dbReference>
<evidence type="ECO:0000313" key="2">
    <source>
        <dbReference type="EMBL" id="SPJ32742.1"/>
    </source>
</evidence>
<reference evidence="3" key="1">
    <citation type="submission" date="2018-03" db="EMBL/GenBank/DDBJ databases">
        <authorList>
            <person name="Navarro De La Torre S."/>
        </authorList>
    </citation>
    <scope>NUCLEOTIDE SEQUENCE [LARGE SCALE GENOMIC DNA]</scope>
    <source>
        <strain evidence="3">EAod3</strain>
    </source>
</reference>
<dbReference type="EMBL" id="ONZI01000001">
    <property type="protein sequence ID" value="SPJ32742.1"/>
    <property type="molecule type" value="Genomic_DNA"/>
</dbReference>
<name>A0A2R8CIV5_9GAMM</name>
<proteinExistence type="predicted"/>
<sequence length="111" mass="12006">MRPLDILSITLVLCAMALVIALPMSDNEATLSSEASLTQGTTLHYPGQQREAAALLQFDGQQGQSQPMLFDPDRATRGAQNMPTTGTLFGPQTPAPSMSMRYPSGRQIYSF</sequence>
<dbReference type="OrthoDB" id="6183164at2"/>
<feature type="compositionally biased region" description="Polar residues" evidence="1">
    <location>
        <begin position="78"/>
        <end position="87"/>
    </location>
</feature>
<accession>A0A2R8CIV5</accession>
<evidence type="ECO:0000313" key="3">
    <source>
        <dbReference type="Proteomes" id="UP000244934"/>
    </source>
</evidence>
<evidence type="ECO:0000256" key="1">
    <source>
        <dbReference type="SAM" id="MobiDB-lite"/>
    </source>
</evidence>
<organism evidence="2 3">
    <name type="scientific">Kushneria phyllosphaerae</name>
    <dbReference type="NCBI Taxonomy" id="2100822"/>
    <lineage>
        <taxon>Bacteria</taxon>
        <taxon>Pseudomonadati</taxon>
        <taxon>Pseudomonadota</taxon>
        <taxon>Gammaproteobacteria</taxon>
        <taxon>Oceanospirillales</taxon>
        <taxon>Halomonadaceae</taxon>
        <taxon>Kushneria</taxon>
    </lineage>
</organism>
<gene>
    <name evidence="2" type="ORF">KSP9073_00743</name>
</gene>
<protein>
    <submittedName>
        <fullName evidence="2">Uncharacterized protein</fullName>
    </submittedName>
</protein>
<feature type="region of interest" description="Disordered" evidence="1">
    <location>
        <begin position="63"/>
        <end position="104"/>
    </location>
</feature>
<keyword evidence="3" id="KW-1185">Reference proteome</keyword>
<dbReference type="AlphaFoldDB" id="A0A2R8CIV5"/>
<dbReference type="RefSeq" id="WP_108841564.1">
    <property type="nucleotide sequence ID" value="NZ_ONZI01000001.1"/>
</dbReference>